<dbReference type="Proteomes" id="UP000027093">
    <property type="component" value="Chromosome"/>
</dbReference>
<evidence type="ECO:0000313" key="1">
    <source>
        <dbReference type="EMBL" id="AIC15775.1"/>
    </source>
</evidence>
<dbReference type="KEGG" id="nvn:NVIE_015290"/>
<name>A0A060HKI8_9ARCH</name>
<proteinExistence type="predicted"/>
<dbReference type="HOGENOM" id="CLU_3148102_0_0_2"/>
<organism evidence="1 2">
    <name type="scientific">Nitrososphaera viennensis EN76</name>
    <dbReference type="NCBI Taxonomy" id="926571"/>
    <lineage>
        <taxon>Archaea</taxon>
        <taxon>Nitrososphaerota</taxon>
        <taxon>Nitrososphaeria</taxon>
        <taxon>Nitrososphaerales</taxon>
        <taxon>Nitrososphaeraceae</taxon>
        <taxon>Nitrososphaera</taxon>
    </lineage>
</organism>
<evidence type="ECO:0000313" key="2">
    <source>
        <dbReference type="Proteomes" id="UP000027093"/>
    </source>
</evidence>
<dbReference type="OrthoDB" id="7464at2157"/>
<dbReference type="RefSeq" id="WP_158435134.1">
    <property type="nucleotide sequence ID" value="NZ_CP007536.1"/>
</dbReference>
<dbReference type="STRING" id="926571.NVIE_015290"/>
<reference evidence="1 2" key="1">
    <citation type="journal article" date="2014" name="Int. J. Syst. Evol. Microbiol.">
        <title>Nitrososphaera viennensis gen. nov., sp. nov., an aerobic and mesophilic, ammonia-oxidizing archaeon from soil and a member of the archaeal phylum Thaumarchaeota.</title>
        <authorList>
            <person name="Stieglmeier M."/>
            <person name="Klingl A."/>
            <person name="Alves R.J."/>
            <person name="Rittmann S.K."/>
            <person name="Melcher M."/>
            <person name="Leisch N."/>
            <person name="Schleper C."/>
        </authorList>
    </citation>
    <scope>NUCLEOTIDE SEQUENCE [LARGE SCALE GENOMIC DNA]</scope>
    <source>
        <strain evidence="1">EN76</strain>
    </source>
</reference>
<dbReference type="AlphaFoldDB" id="A0A060HKI8"/>
<dbReference type="GeneID" id="74946795"/>
<dbReference type="EMBL" id="CP007536">
    <property type="protein sequence ID" value="AIC15775.1"/>
    <property type="molecule type" value="Genomic_DNA"/>
</dbReference>
<protein>
    <submittedName>
        <fullName evidence="1">Uncharacterized protein</fullName>
    </submittedName>
</protein>
<gene>
    <name evidence="1" type="ORF">NVIE_015290</name>
</gene>
<sequence>MFGKAKCKLCGDEVRFALRHLTEKHPEIMQGENMNRDKMKKLVEKYFS</sequence>
<keyword evidence="2" id="KW-1185">Reference proteome</keyword>
<accession>A0A060HKI8</accession>